<comment type="caution">
    <text evidence="7">The sequence shown here is derived from an EMBL/GenBank/DDBJ whole genome shotgun (WGS) entry which is preliminary data.</text>
</comment>
<evidence type="ECO:0000259" key="6">
    <source>
        <dbReference type="PROSITE" id="PS51898"/>
    </source>
</evidence>
<evidence type="ECO:0000256" key="3">
    <source>
        <dbReference type="ARBA" id="ARBA00023125"/>
    </source>
</evidence>
<dbReference type="InterPro" id="IPR050808">
    <property type="entry name" value="Phage_Integrase"/>
</dbReference>
<dbReference type="SUPFAM" id="SSF56349">
    <property type="entry name" value="DNA breaking-rejoining enzymes"/>
    <property type="match status" value="1"/>
</dbReference>
<dbReference type="InterPro" id="IPR011010">
    <property type="entry name" value="DNA_brk_join_enz"/>
</dbReference>
<dbReference type="Pfam" id="PF13356">
    <property type="entry name" value="Arm-DNA-bind_3"/>
    <property type="match status" value="1"/>
</dbReference>
<keyword evidence="4" id="KW-0233">DNA recombination</keyword>
<dbReference type="InterPro" id="IPR053876">
    <property type="entry name" value="Phage_int_M"/>
</dbReference>
<dbReference type="InterPro" id="IPR013762">
    <property type="entry name" value="Integrase-like_cat_sf"/>
</dbReference>
<dbReference type="Pfam" id="PF22022">
    <property type="entry name" value="Phage_int_M"/>
    <property type="match status" value="1"/>
</dbReference>
<evidence type="ECO:0000313" key="7">
    <source>
        <dbReference type="EMBL" id="MCC8430659.1"/>
    </source>
</evidence>
<dbReference type="InterPro" id="IPR025166">
    <property type="entry name" value="Integrase_DNA_bind_dom"/>
</dbReference>
<dbReference type="PANTHER" id="PTHR30629:SF2">
    <property type="entry name" value="PROPHAGE INTEGRASE INTS-RELATED"/>
    <property type="match status" value="1"/>
</dbReference>
<dbReference type="PROSITE" id="PS51898">
    <property type="entry name" value="TYR_RECOMBINASE"/>
    <property type="match status" value="1"/>
</dbReference>
<dbReference type="Proteomes" id="UP001198862">
    <property type="component" value="Unassembled WGS sequence"/>
</dbReference>
<dbReference type="EMBL" id="JAJISD010000007">
    <property type="protein sequence ID" value="MCC8430659.1"/>
    <property type="molecule type" value="Genomic_DNA"/>
</dbReference>
<dbReference type="InterPro" id="IPR010998">
    <property type="entry name" value="Integrase_recombinase_N"/>
</dbReference>
<feature type="domain" description="Tyr recombinase" evidence="6">
    <location>
        <begin position="205"/>
        <end position="395"/>
    </location>
</feature>
<dbReference type="GO" id="GO:0003677">
    <property type="term" value="F:DNA binding"/>
    <property type="evidence" value="ECO:0007669"/>
    <property type="project" value="UniProtKB-KW"/>
</dbReference>
<accession>A0ABS8KX30</accession>
<dbReference type="CDD" id="cd00801">
    <property type="entry name" value="INT_P4_C"/>
    <property type="match status" value="1"/>
</dbReference>
<comment type="similarity">
    <text evidence="1">Belongs to the 'phage' integrase family.</text>
</comment>
<reference evidence="7 8" key="1">
    <citation type="submission" date="2021-11" db="EMBL/GenBank/DDBJ databases">
        <authorList>
            <person name="Lee D.-H."/>
            <person name="Kim S.-B."/>
        </authorList>
    </citation>
    <scope>NUCLEOTIDE SEQUENCE [LARGE SCALE GENOMIC DNA]</scope>
    <source>
        <strain evidence="7 8">KCTC 52223</strain>
    </source>
</reference>
<keyword evidence="8" id="KW-1185">Reference proteome</keyword>
<gene>
    <name evidence="7" type="ORF">LJ725_16940</name>
</gene>
<feature type="region of interest" description="Disordered" evidence="5">
    <location>
        <begin position="68"/>
        <end position="98"/>
    </location>
</feature>
<sequence>MEELSDTKIRNAKPADKEYTLADGQGLSVVVRPNGTRLWLYRYRFGGKRKNLSFGTFPGVGLKSAREKRHDAEKLLDQGQDPAAVREAQRKDDEKQKHTFRTVGEEWVSKKLEKENKAKATIKRERWNLGQLNREIGDRPLCEIEPPDLLTAMRRVEARGRYYTVGRLRSTASRVFQFGIGASYCSSDPTRDLKHALTKAPKANPRPALTDPDEVGDLMRRIEVYDAKNGGLVRYALKLIALTMVRPGELRLAEWTEFDEANRVWLIPAEKMKMRDDHEVPLSRQALAILLKLRQLSGRCRYLFSYDDDVPMSDNTLNKALRIMGYDTGPGGDHCAHGFRSTASTLLNEEGAFDGDVVESQLAHSTEEKKRRRRDEVVRRQLGKGDKNKIRSIYNRAEYWTERVRLMQHWADRLDSLRDGRRTVLLSRSAA</sequence>
<keyword evidence="2" id="KW-0229">DNA integration</keyword>
<feature type="compositionally biased region" description="Basic and acidic residues" evidence="5">
    <location>
        <begin position="87"/>
        <end position="98"/>
    </location>
</feature>
<evidence type="ECO:0000256" key="4">
    <source>
        <dbReference type="ARBA" id="ARBA00023172"/>
    </source>
</evidence>
<evidence type="ECO:0000256" key="5">
    <source>
        <dbReference type="SAM" id="MobiDB-lite"/>
    </source>
</evidence>
<evidence type="ECO:0000256" key="1">
    <source>
        <dbReference type="ARBA" id="ARBA00008857"/>
    </source>
</evidence>
<dbReference type="RefSeq" id="WP_230551812.1">
    <property type="nucleotide sequence ID" value="NZ_JAJISD010000007.1"/>
</dbReference>
<dbReference type="PANTHER" id="PTHR30629">
    <property type="entry name" value="PROPHAGE INTEGRASE"/>
    <property type="match status" value="1"/>
</dbReference>
<keyword evidence="3 7" id="KW-0238">DNA-binding</keyword>
<evidence type="ECO:0000313" key="8">
    <source>
        <dbReference type="Proteomes" id="UP001198862"/>
    </source>
</evidence>
<dbReference type="Gene3D" id="1.10.150.130">
    <property type="match status" value="1"/>
</dbReference>
<protein>
    <submittedName>
        <fullName evidence="7">Integrase arm-type DNA-binding domain-containing protein</fullName>
    </submittedName>
</protein>
<dbReference type="InterPro" id="IPR002104">
    <property type="entry name" value="Integrase_catalytic"/>
</dbReference>
<proteinExistence type="inferred from homology"/>
<dbReference type="Gene3D" id="1.10.443.10">
    <property type="entry name" value="Intergrase catalytic core"/>
    <property type="match status" value="1"/>
</dbReference>
<organism evidence="7 8">
    <name type="scientific">Reyranella aquatilis</name>
    <dbReference type="NCBI Taxonomy" id="2035356"/>
    <lineage>
        <taxon>Bacteria</taxon>
        <taxon>Pseudomonadati</taxon>
        <taxon>Pseudomonadota</taxon>
        <taxon>Alphaproteobacteria</taxon>
        <taxon>Hyphomicrobiales</taxon>
        <taxon>Reyranellaceae</taxon>
        <taxon>Reyranella</taxon>
    </lineage>
</organism>
<dbReference type="Gene3D" id="3.30.160.390">
    <property type="entry name" value="Integrase, DNA-binding domain"/>
    <property type="match status" value="1"/>
</dbReference>
<evidence type="ECO:0000256" key="2">
    <source>
        <dbReference type="ARBA" id="ARBA00022908"/>
    </source>
</evidence>
<dbReference type="Pfam" id="PF00589">
    <property type="entry name" value="Phage_integrase"/>
    <property type="match status" value="1"/>
</dbReference>
<name>A0ABS8KX30_9HYPH</name>
<dbReference type="InterPro" id="IPR038488">
    <property type="entry name" value="Integrase_DNA-bd_sf"/>
</dbReference>